<dbReference type="Proteomes" id="UP000549052">
    <property type="component" value="Unassembled WGS sequence"/>
</dbReference>
<accession>A0A839EW03</accession>
<dbReference type="EMBL" id="JACGXN010000016">
    <property type="protein sequence ID" value="MBA8881694.1"/>
    <property type="molecule type" value="Genomic_DNA"/>
</dbReference>
<reference evidence="1 2" key="1">
    <citation type="submission" date="2020-07" db="EMBL/GenBank/DDBJ databases">
        <title>Genomic Encyclopedia of Type Strains, Phase IV (KMG-V): Genome sequencing to study the core and pangenomes of soil and plant-associated prokaryotes.</title>
        <authorList>
            <person name="Whitman W."/>
        </authorList>
    </citation>
    <scope>NUCLEOTIDE SEQUENCE [LARGE SCALE GENOMIC DNA]</scope>
    <source>
        <strain evidence="1 2">AN3</strain>
    </source>
</reference>
<evidence type="ECO:0000313" key="2">
    <source>
        <dbReference type="Proteomes" id="UP000549052"/>
    </source>
</evidence>
<dbReference type="AlphaFoldDB" id="A0A839EW03"/>
<dbReference type="RefSeq" id="WP_182552245.1">
    <property type="nucleotide sequence ID" value="NZ_JACGXN010000016.1"/>
</dbReference>
<name>A0A839EW03_9HYPH</name>
<organism evidence="1 2">
    <name type="scientific">Phyllobacterium myrsinacearum</name>
    <dbReference type="NCBI Taxonomy" id="28101"/>
    <lineage>
        <taxon>Bacteria</taxon>
        <taxon>Pseudomonadati</taxon>
        <taxon>Pseudomonadota</taxon>
        <taxon>Alphaproteobacteria</taxon>
        <taxon>Hyphomicrobiales</taxon>
        <taxon>Phyllobacteriaceae</taxon>
        <taxon>Phyllobacterium</taxon>
    </lineage>
</organism>
<gene>
    <name evidence="1" type="ORF">FHW16_005439</name>
</gene>
<proteinExistence type="predicted"/>
<evidence type="ECO:0000313" key="1">
    <source>
        <dbReference type="EMBL" id="MBA8881694.1"/>
    </source>
</evidence>
<protein>
    <submittedName>
        <fullName evidence="1">Uncharacterized protein</fullName>
    </submittedName>
</protein>
<sequence>MSERLSIKGDVSHSATERQNLEFVGAGGPGIMVSLGTADNLHTAIAKTRLGILQDQANGVKDRDYTLHVEPAASSCTTGE</sequence>
<keyword evidence="2" id="KW-1185">Reference proteome</keyword>
<comment type="caution">
    <text evidence="1">The sequence shown here is derived from an EMBL/GenBank/DDBJ whole genome shotgun (WGS) entry which is preliminary data.</text>
</comment>